<gene>
    <name evidence="2" type="ORF">GA0061101_12824</name>
    <name evidence="1" type="ORF">GGD46_006806</name>
</gene>
<sequence>MLDFNRYLVFVILAIGSTALELPSVRDKKIKPQTRELRTHCIGTKRTSGVRTLFR</sequence>
<protein>
    <submittedName>
        <fullName evidence="2">Uncharacterized protein</fullName>
    </submittedName>
</protein>
<dbReference type="Proteomes" id="UP000199205">
    <property type="component" value="Unassembled WGS sequence"/>
</dbReference>
<dbReference type="Proteomes" id="UP000565576">
    <property type="component" value="Unassembled WGS sequence"/>
</dbReference>
<accession>A0A1C3X971</accession>
<evidence type="ECO:0000313" key="1">
    <source>
        <dbReference type="EMBL" id="MBB6489477.1"/>
    </source>
</evidence>
<dbReference type="EMBL" id="JACHBG010000041">
    <property type="protein sequence ID" value="MBB6489477.1"/>
    <property type="molecule type" value="Genomic_DNA"/>
</dbReference>
<name>A0A1C3X971_9HYPH</name>
<evidence type="ECO:0000313" key="4">
    <source>
        <dbReference type="Proteomes" id="UP000565576"/>
    </source>
</evidence>
<evidence type="ECO:0000313" key="2">
    <source>
        <dbReference type="EMBL" id="SCB48534.1"/>
    </source>
</evidence>
<proteinExistence type="predicted"/>
<dbReference type="EMBL" id="FMAF01000028">
    <property type="protein sequence ID" value="SCB48534.1"/>
    <property type="molecule type" value="Genomic_DNA"/>
</dbReference>
<reference evidence="2 3" key="1">
    <citation type="submission" date="2016-08" db="EMBL/GenBank/DDBJ databases">
        <authorList>
            <person name="Seilhamer J.J."/>
        </authorList>
    </citation>
    <scope>NUCLEOTIDE SEQUENCE [LARGE SCALE GENOMIC DNA]</scope>
    <source>
        <strain evidence="2 3">P1-7</strain>
    </source>
</reference>
<evidence type="ECO:0000313" key="3">
    <source>
        <dbReference type="Proteomes" id="UP000199205"/>
    </source>
</evidence>
<dbReference type="AlphaFoldDB" id="A0A1C3X971"/>
<organism evidence="2 3">
    <name type="scientific">Rhizobium lusitanum</name>
    <dbReference type="NCBI Taxonomy" id="293958"/>
    <lineage>
        <taxon>Bacteria</taxon>
        <taxon>Pseudomonadati</taxon>
        <taxon>Pseudomonadota</taxon>
        <taxon>Alphaproteobacteria</taxon>
        <taxon>Hyphomicrobiales</taxon>
        <taxon>Rhizobiaceae</taxon>
        <taxon>Rhizobium/Agrobacterium group</taxon>
        <taxon>Rhizobium</taxon>
    </lineage>
</organism>
<reference evidence="1 4" key="2">
    <citation type="submission" date="2020-08" db="EMBL/GenBank/DDBJ databases">
        <title>Genomic Encyclopedia of Type Strains, Phase IV (KMG-V): Genome sequencing to study the core and pangenomes of soil and plant-associated prokaryotes.</title>
        <authorList>
            <person name="Whitman W."/>
        </authorList>
    </citation>
    <scope>NUCLEOTIDE SEQUENCE [LARGE SCALE GENOMIC DNA]</scope>
    <source>
        <strain evidence="1 4">SEMIA 4060</strain>
    </source>
</reference>